<dbReference type="AlphaFoldDB" id="A0A6P2CXJ8"/>
<name>A0A6P2CXJ8_9BACT</name>
<dbReference type="EMBL" id="LR593886">
    <property type="protein sequence ID" value="VTR91832.1"/>
    <property type="molecule type" value="Genomic_DNA"/>
</dbReference>
<evidence type="ECO:0000313" key="3">
    <source>
        <dbReference type="EMBL" id="VTR91832.1"/>
    </source>
</evidence>
<evidence type="ECO:0000313" key="4">
    <source>
        <dbReference type="Proteomes" id="UP000464178"/>
    </source>
</evidence>
<dbReference type="InterPro" id="IPR012902">
    <property type="entry name" value="N_methyl_site"/>
</dbReference>
<evidence type="ECO:0008006" key="5">
    <source>
        <dbReference type="Google" id="ProtNLM"/>
    </source>
</evidence>
<evidence type="ECO:0000256" key="1">
    <source>
        <dbReference type="SAM" id="MobiDB-lite"/>
    </source>
</evidence>
<dbReference type="Pfam" id="PF07963">
    <property type="entry name" value="N_methyl"/>
    <property type="match status" value="1"/>
</dbReference>
<dbReference type="Proteomes" id="UP000464178">
    <property type="component" value="Chromosome"/>
</dbReference>
<dbReference type="RefSeq" id="WP_162666774.1">
    <property type="nucleotide sequence ID" value="NZ_LR593886.1"/>
</dbReference>
<keyword evidence="2" id="KW-0472">Membrane</keyword>
<accession>A0A6P2CXJ8</accession>
<keyword evidence="4" id="KW-1185">Reference proteome</keyword>
<dbReference type="PROSITE" id="PS00409">
    <property type="entry name" value="PROKAR_NTER_METHYL"/>
    <property type="match status" value="1"/>
</dbReference>
<evidence type="ECO:0000256" key="2">
    <source>
        <dbReference type="SAM" id="Phobius"/>
    </source>
</evidence>
<gene>
    <name evidence="3" type="ORF">SOIL9_58820</name>
</gene>
<reference evidence="3 4" key="1">
    <citation type="submission" date="2019-05" db="EMBL/GenBank/DDBJ databases">
        <authorList>
            <consortium name="Science for Life Laboratories"/>
        </authorList>
    </citation>
    <scope>NUCLEOTIDE SEQUENCE [LARGE SCALE GENOMIC DNA]</scope>
    <source>
        <strain evidence="3">Soil9</strain>
    </source>
</reference>
<proteinExistence type="predicted"/>
<keyword evidence="2" id="KW-0812">Transmembrane</keyword>
<keyword evidence="2" id="KW-1133">Transmembrane helix</keyword>
<sequence>MLPRSAPRRGISLIEVLLALTILVISLAGISQLVDIGSDHGNQARAATRGTRLAQGKMVEVEAGVVPLTSEASGNFEGDDAAWKFTVSPEPAGPPNLYTVTVRVSREIKGETFEIVLTQMIFDPTVMGSAAQAELPPTDSTTTTGTGGTTP</sequence>
<feature type="transmembrane region" description="Helical" evidence="2">
    <location>
        <begin position="12"/>
        <end position="34"/>
    </location>
</feature>
<organism evidence="3 4">
    <name type="scientific">Gemmata massiliana</name>
    <dbReference type="NCBI Taxonomy" id="1210884"/>
    <lineage>
        <taxon>Bacteria</taxon>
        <taxon>Pseudomonadati</taxon>
        <taxon>Planctomycetota</taxon>
        <taxon>Planctomycetia</taxon>
        <taxon>Gemmatales</taxon>
        <taxon>Gemmataceae</taxon>
        <taxon>Gemmata</taxon>
    </lineage>
</organism>
<dbReference type="KEGG" id="gms:SOIL9_58820"/>
<feature type="region of interest" description="Disordered" evidence="1">
    <location>
        <begin position="129"/>
        <end position="151"/>
    </location>
</feature>
<protein>
    <recommendedName>
        <fullName evidence="5">Prepilin-type N-terminal cleavage/methylation domain-containing protein</fullName>
    </recommendedName>
</protein>